<sequence length="163" mass="17920">MSASVNFRLSVTPPTSDFALTPEFELDEDFESLVMDACQILSRTDCQFHVSGFGQDPWPVDVSYDLSSAIENLPEAIEALKHGESAQIDFYGQGIERLVTFTPQGETVVIKCTSNTAWTPDPDTEEISLGEARNLLLTLARDFKAALERVCPQVAALDAFAAW</sequence>
<organism evidence="1 2">
    <name type="scientific">Streptomyces lonegramiae</name>
    <dbReference type="NCBI Taxonomy" id="3075524"/>
    <lineage>
        <taxon>Bacteria</taxon>
        <taxon>Bacillati</taxon>
        <taxon>Actinomycetota</taxon>
        <taxon>Actinomycetes</taxon>
        <taxon>Kitasatosporales</taxon>
        <taxon>Streptomycetaceae</taxon>
        <taxon>Streptomyces</taxon>
    </lineage>
</organism>
<name>A0ABU2XFD3_9ACTN</name>
<dbReference type="RefSeq" id="WP_311725037.1">
    <property type="nucleotide sequence ID" value="NZ_JAVRFD010000007.1"/>
</dbReference>
<comment type="caution">
    <text evidence="1">The sequence shown here is derived from an EMBL/GenBank/DDBJ whole genome shotgun (WGS) entry which is preliminary data.</text>
</comment>
<accession>A0ABU2XFD3</accession>
<evidence type="ECO:0000313" key="2">
    <source>
        <dbReference type="Proteomes" id="UP001180754"/>
    </source>
</evidence>
<gene>
    <name evidence="1" type="ORF">RND15_18105</name>
</gene>
<evidence type="ECO:0000313" key="1">
    <source>
        <dbReference type="EMBL" id="MDT0544606.1"/>
    </source>
</evidence>
<reference evidence="1" key="1">
    <citation type="submission" date="2024-05" db="EMBL/GenBank/DDBJ databases">
        <title>30 novel species of actinomycetes from the DSMZ collection.</title>
        <authorList>
            <person name="Nouioui I."/>
        </authorList>
    </citation>
    <scope>NUCLEOTIDE SEQUENCE</scope>
    <source>
        <strain evidence="1">DSM 41529</strain>
    </source>
</reference>
<dbReference type="EMBL" id="JAVRFD010000007">
    <property type="protein sequence ID" value="MDT0544606.1"/>
    <property type="molecule type" value="Genomic_DNA"/>
</dbReference>
<dbReference type="Proteomes" id="UP001180754">
    <property type="component" value="Unassembled WGS sequence"/>
</dbReference>
<keyword evidence="2" id="KW-1185">Reference proteome</keyword>
<protein>
    <submittedName>
        <fullName evidence="1">Uncharacterized protein</fullName>
    </submittedName>
</protein>
<proteinExistence type="predicted"/>